<evidence type="ECO:0000256" key="3">
    <source>
        <dbReference type="SAM" id="MobiDB-lite"/>
    </source>
</evidence>
<dbReference type="Proteomes" id="UP000198406">
    <property type="component" value="Unassembled WGS sequence"/>
</dbReference>
<feature type="region of interest" description="Disordered" evidence="3">
    <location>
        <begin position="664"/>
        <end position="707"/>
    </location>
</feature>
<feature type="region of interest" description="Disordered" evidence="3">
    <location>
        <begin position="56"/>
        <end position="75"/>
    </location>
</feature>
<evidence type="ECO:0000256" key="1">
    <source>
        <dbReference type="PROSITE-ProRule" id="PRU00339"/>
    </source>
</evidence>
<organism evidence="4 5">
    <name type="scientific">Fistulifera solaris</name>
    <name type="common">Oleaginous diatom</name>
    <dbReference type="NCBI Taxonomy" id="1519565"/>
    <lineage>
        <taxon>Eukaryota</taxon>
        <taxon>Sar</taxon>
        <taxon>Stramenopiles</taxon>
        <taxon>Ochrophyta</taxon>
        <taxon>Bacillariophyta</taxon>
        <taxon>Bacillariophyceae</taxon>
        <taxon>Bacillariophycidae</taxon>
        <taxon>Naviculales</taxon>
        <taxon>Naviculaceae</taxon>
        <taxon>Fistulifera</taxon>
    </lineage>
</organism>
<dbReference type="InterPro" id="IPR019734">
    <property type="entry name" value="TPR_rpt"/>
</dbReference>
<dbReference type="Gene3D" id="1.25.40.10">
    <property type="entry name" value="Tetratricopeptide repeat domain"/>
    <property type="match status" value="1"/>
</dbReference>
<dbReference type="AlphaFoldDB" id="A0A1Z5JRQ1"/>
<dbReference type="GO" id="GO:0006614">
    <property type="term" value="P:SRP-dependent cotranslational protein targeting to membrane"/>
    <property type="evidence" value="ECO:0007669"/>
    <property type="project" value="InterPro"/>
</dbReference>
<evidence type="ECO:0000313" key="4">
    <source>
        <dbReference type="EMBL" id="GAX16441.1"/>
    </source>
</evidence>
<dbReference type="OrthoDB" id="44924at2759"/>
<evidence type="ECO:0000313" key="5">
    <source>
        <dbReference type="Proteomes" id="UP000198406"/>
    </source>
</evidence>
<feature type="coiled-coil region" evidence="2">
    <location>
        <begin position="1"/>
        <end position="28"/>
    </location>
</feature>
<feature type="compositionally biased region" description="Basic and acidic residues" evidence="3">
    <location>
        <begin position="681"/>
        <end position="694"/>
    </location>
</feature>
<keyword evidence="5" id="KW-1185">Reference proteome</keyword>
<dbReference type="PANTHER" id="PTHR14094:SF9">
    <property type="entry name" value="SIGNAL RECOGNITION PARTICLE SUBUNIT SRP72"/>
    <property type="match status" value="1"/>
</dbReference>
<dbReference type="GO" id="GO:0008312">
    <property type="term" value="F:7S RNA binding"/>
    <property type="evidence" value="ECO:0007669"/>
    <property type="project" value="TreeGrafter"/>
</dbReference>
<evidence type="ECO:0008006" key="6">
    <source>
        <dbReference type="Google" id="ProtNLM"/>
    </source>
</evidence>
<dbReference type="InterPro" id="IPR011990">
    <property type="entry name" value="TPR-like_helical_dom_sf"/>
</dbReference>
<dbReference type="EMBL" id="BDSP01000106">
    <property type="protein sequence ID" value="GAX16441.1"/>
    <property type="molecule type" value="Genomic_DNA"/>
</dbReference>
<gene>
    <name evidence="4" type="ORF">FisN_19Lh019</name>
</gene>
<dbReference type="GO" id="GO:0005786">
    <property type="term" value="C:signal recognition particle, endoplasmic reticulum targeting"/>
    <property type="evidence" value="ECO:0007669"/>
    <property type="project" value="TreeGrafter"/>
</dbReference>
<keyword evidence="1" id="KW-0802">TPR repeat</keyword>
<name>A0A1Z5JRQ1_FISSO</name>
<comment type="caution">
    <text evidence="4">The sequence shown here is derived from an EMBL/GenBank/DDBJ whole genome shotgun (WGS) entry which is preliminary data.</text>
</comment>
<evidence type="ECO:0000256" key="2">
    <source>
        <dbReference type="SAM" id="Coils"/>
    </source>
</evidence>
<sequence length="707" mass="82234">MIRHQDLVRELKELVQKLTKERDESSSSNHRILIQQQCQRTIQHHEAWLASILPKTAKKESSAEPSDSNDTPDEETLKEALQQVRLQLLLQQGDKKAHAQVVEATSNVLFSSPNQRSIVMRAYALYQLQEYHQVLDFLDLAELKQLYALAAMHLQAQSYYHLQDYEGAMEVYVSILEQLEKVGNGNNDDDDDVHEIYVNYMAAFLNQYSLPYCPESKNNKVTREEDTIFTELLDVVDQQLQQESETILDLRYNVATYQLLHRSNAREAKQFLHSRRAQDRNCHNQLEWSQQFWHLNSNTTSTSMKGMRLQTSETASLTKICNTKDPWVILQYYHDKYDTLDDLPQNMNDKIQWTLLQDRLLDYNRCVTFLHRKQYDDCRAAVQELWETMAPEKPPEKDDPMLNDPVLLWWEIRLAVLLLYCPESPNIREKDNIKNKKKASATSVGLRNVRALDFALMTIAESPFRDHMLVYLQLHQAAATEQFRQQPSLDELYADWPPSLRTKPAVQATMIAVQQSDESDQTRTKVKVPIKEAALMQGNLHSNQGNYQSAIECYEMAMSHVKDHDIKQMIQARLVQALTHVDPDRAINLWEEMARSLKTDDNGRGYDLHSMEALEKSTQRWNHANKVDTNDAVVLQSNTTANASKKSHESVLKRRARLRAQHLDQLQKKGLYNPERPTQPDPERWLPKYDRAMSPHESNSPKIWLQM</sequence>
<dbReference type="InParanoid" id="A0A1Z5JRQ1"/>
<dbReference type="SUPFAM" id="SSF48452">
    <property type="entry name" value="TPR-like"/>
    <property type="match status" value="2"/>
</dbReference>
<dbReference type="GO" id="GO:0043022">
    <property type="term" value="F:ribosome binding"/>
    <property type="evidence" value="ECO:0007669"/>
    <property type="project" value="TreeGrafter"/>
</dbReference>
<protein>
    <recommendedName>
        <fullName evidence="6">Signal recognition particle subunit SRP72</fullName>
    </recommendedName>
</protein>
<feature type="repeat" description="TPR" evidence="1">
    <location>
        <begin position="531"/>
        <end position="564"/>
    </location>
</feature>
<reference evidence="4 5" key="1">
    <citation type="journal article" date="2015" name="Plant Cell">
        <title>Oil accumulation by the oleaginous diatom Fistulifera solaris as revealed by the genome and transcriptome.</title>
        <authorList>
            <person name="Tanaka T."/>
            <person name="Maeda Y."/>
            <person name="Veluchamy A."/>
            <person name="Tanaka M."/>
            <person name="Abida H."/>
            <person name="Marechal E."/>
            <person name="Bowler C."/>
            <person name="Muto M."/>
            <person name="Sunaga Y."/>
            <person name="Tanaka M."/>
            <person name="Yoshino T."/>
            <person name="Taniguchi T."/>
            <person name="Fukuda Y."/>
            <person name="Nemoto M."/>
            <person name="Matsumoto M."/>
            <person name="Wong P.S."/>
            <person name="Aburatani S."/>
            <person name="Fujibuchi W."/>
        </authorList>
    </citation>
    <scope>NUCLEOTIDE SEQUENCE [LARGE SCALE GENOMIC DNA]</scope>
    <source>
        <strain evidence="4 5">JPCC DA0580</strain>
    </source>
</reference>
<keyword evidence="2" id="KW-0175">Coiled coil</keyword>
<dbReference type="PROSITE" id="PS50005">
    <property type="entry name" value="TPR"/>
    <property type="match status" value="1"/>
</dbReference>
<dbReference type="InterPro" id="IPR026270">
    <property type="entry name" value="SRP72"/>
</dbReference>
<accession>A0A1Z5JRQ1</accession>
<dbReference type="PANTHER" id="PTHR14094">
    <property type="entry name" value="SIGNAL RECOGNITION PARTICLE 72"/>
    <property type="match status" value="1"/>
</dbReference>
<dbReference type="SMART" id="SM00028">
    <property type="entry name" value="TPR"/>
    <property type="match status" value="2"/>
</dbReference>
<proteinExistence type="predicted"/>